<comment type="caution">
    <text evidence="2">The sequence shown here is derived from an EMBL/GenBank/DDBJ whole genome shotgun (WGS) entry which is preliminary data.</text>
</comment>
<dbReference type="PROSITE" id="PS51257">
    <property type="entry name" value="PROKAR_LIPOPROTEIN"/>
    <property type="match status" value="1"/>
</dbReference>
<keyword evidence="1" id="KW-0732">Signal</keyword>
<sequence length="737" mass="80482">MNLRGMLKINTSITMACFGFMLSLACGHAKDNITTLKADDTQTINTRDITTPLGITASQLKIVDQYQSSDGTIVKRPLIKLVPDDQSFFTLGKETVQFGGDYDTNGKTVPTSLSVYGRPYGNYNAGCTLCVFSSAGGMSSGDGQAAVSGLDYRVGASAITNGDMATVGFYHYDDNTPARIVTQASSFGVGVVTLSSPMTDEQMSQLHQGMYIATNVIDPNMKSYPNLIVPNRYWGYIKSWDANHIYVYDWAVRNGVATANHLIPDVHYLDNELSTYKVPMVFIGVSNKIFAENEFMVAEGSRVIGDNATAIANEYEREEFDFRAHNWTKPHSLTFHGWTTSFECRPNCHPNAVTEDSYAYLVNGPDGLPRAFVAQTVGDGLEFSGFSTFIGGDGAPHVIDKNGYSKDPIVGSNHIMNSFASRLSPSDYSSIIHMNTIINREVVKYNDWRDYGVRLVMDYNSKRDRKKGLFDGDRMGSIVFNYNGAHYGGVCLLGNDSNQGLCQEGDGSVNFAQQITAHGNALFGKAILTSAAGYNQTQKKVNGQGSMQTWNTYYPGNAHTEFTNIDPTNDYGGFDFYNTTTGASIENKKPLVRFGVRESFFDIYPMMKQGLSVATGKSIFFQNSEELKGVYLKLDAGNYTDADQAAGKADTRGDLFVGSNVAGGANIRGVNGYYGQTAELTNKISAPKIVGQQFVGTLSTPSSASAPCTVGEFKDDVNYHYVCVGTNKWKRVALSDF</sequence>
<evidence type="ECO:0000313" key="3">
    <source>
        <dbReference type="Proteomes" id="UP001431775"/>
    </source>
</evidence>
<protein>
    <submittedName>
        <fullName evidence="2">Uncharacterized protein</fullName>
    </submittedName>
</protein>
<name>A0ABT6Q5D6_9PROT</name>
<keyword evidence="3" id="KW-1185">Reference proteome</keyword>
<evidence type="ECO:0000256" key="1">
    <source>
        <dbReference type="SAM" id="SignalP"/>
    </source>
</evidence>
<evidence type="ECO:0000313" key="2">
    <source>
        <dbReference type="EMBL" id="MDI2112092.1"/>
    </source>
</evidence>
<accession>A0ABT6Q5D6</accession>
<organism evidence="2 3">
    <name type="scientific">Commensalibacter nepenthis</name>
    <dbReference type="NCBI Taxonomy" id="3043872"/>
    <lineage>
        <taxon>Bacteria</taxon>
        <taxon>Pseudomonadati</taxon>
        <taxon>Pseudomonadota</taxon>
        <taxon>Alphaproteobacteria</taxon>
        <taxon>Acetobacterales</taxon>
        <taxon>Acetobacteraceae</taxon>
    </lineage>
</organism>
<proteinExistence type="predicted"/>
<gene>
    <name evidence="2" type="ORF">QJV33_02110</name>
</gene>
<dbReference type="RefSeq" id="WP_281461765.1">
    <property type="nucleotide sequence ID" value="NZ_JASBAN010000001.1"/>
</dbReference>
<dbReference type="Proteomes" id="UP001431775">
    <property type="component" value="Unassembled WGS sequence"/>
</dbReference>
<feature type="signal peptide" evidence="1">
    <location>
        <begin position="1"/>
        <end position="29"/>
    </location>
</feature>
<feature type="chain" id="PRO_5046548321" evidence="1">
    <location>
        <begin position="30"/>
        <end position="737"/>
    </location>
</feature>
<reference evidence="2" key="1">
    <citation type="submission" date="2023-05" db="EMBL/GenBank/DDBJ databases">
        <title>Whole genome sequence of Commensalibacter sp.</title>
        <authorList>
            <person name="Charoenyingcharoen P."/>
            <person name="Yukphan P."/>
        </authorList>
    </citation>
    <scope>NUCLEOTIDE SEQUENCE</scope>
    <source>
        <strain evidence="2">TBRC 10068</strain>
    </source>
</reference>
<dbReference type="EMBL" id="JASBAN010000001">
    <property type="protein sequence ID" value="MDI2112092.1"/>
    <property type="molecule type" value="Genomic_DNA"/>
</dbReference>